<evidence type="ECO:0000256" key="4">
    <source>
        <dbReference type="ARBA" id="ARBA00022980"/>
    </source>
</evidence>
<keyword evidence="3" id="KW-0809">Transit peptide</keyword>
<dbReference type="STRING" id="407821.A0A087TN75"/>
<evidence type="ECO:0000256" key="2">
    <source>
        <dbReference type="ARBA" id="ARBA00009360"/>
    </source>
</evidence>
<comment type="subcellular location">
    <subcellularLocation>
        <location evidence="1">Mitochondrion</location>
    </subcellularLocation>
</comment>
<keyword evidence="4" id="KW-0689">Ribosomal protein</keyword>
<evidence type="ECO:0000256" key="3">
    <source>
        <dbReference type="ARBA" id="ARBA00022946"/>
    </source>
</evidence>
<name>A0A087TN75_STEMI</name>
<sequence length="96" mass="11276">MFFLSQQSVRLAIHSLLTSSIRSIHLETHPLCFKCTPLLSAEPLKKKKRIDPQVLRERAEKKIKRIQRDIRRLEKGSKQLKPIAELEVPRKILRDP</sequence>
<accession>A0A087TN75</accession>
<dbReference type="Pfam" id="PF09812">
    <property type="entry name" value="MRP-L28"/>
    <property type="match status" value="1"/>
</dbReference>
<keyword evidence="6" id="KW-0687">Ribonucleoprotein</keyword>
<dbReference type="InterPro" id="IPR019192">
    <property type="entry name" value="Ribosomal_mL40"/>
</dbReference>
<protein>
    <recommendedName>
        <fullName evidence="7">Large ribosomal subunit protein mL40</fullName>
    </recommendedName>
</protein>
<evidence type="ECO:0000256" key="1">
    <source>
        <dbReference type="ARBA" id="ARBA00004173"/>
    </source>
</evidence>
<evidence type="ECO:0000256" key="6">
    <source>
        <dbReference type="ARBA" id="ARBA00023274"/>
    </source>
</evidence>
<proteinExistence type="inferred from homology"/>
<keyword evidence="5" id="KW-0496">Mitochondrion</keyword>
<comment type="similarity">
    <text evidence="2">Belongs to the mitochondrion-specific ribosomal protein mL40 family.</text>
</comment>
<reference evidence="8 9" key="1">
    <citation type="submission" date="2013-11" db="EMBL/GenBank/DDBJ databases">
        <title>Genome sequencing of Stegodyphus mimosarum.</title>
        <authorList>
            <person name="Bechsgaard J."/>
        </authorList>
    </citation>
    <scope>NUCLEOTIDE SEQUENCE [LARGE SCALE GENOMIC DNA]</scope>
</reference>
<evidence type="ECO:0000256" key="7">
    <source>
        <dbReference type="ARBA" id="ARBA00035192"/>
    </source>
</evidence>
<dbReference type="EMBL" id="KK115998">
    <property type="protein sequence ID" value="KFM66564.1"/>
    <property type="molecule type" value="Genomic_DNA"/>
</dbReference>
<dbReference type="GO" id="GO:1990904">
    <property type="term" value="C:ribonucleoprotein complex"/>
    <property type="evidence" value="ECO:0007669"/>
    <property type="project" value="UniProtKB-KW"/>
</dbReference>
<gene>
    <name evidence="8" type="ORF">X975_11882</name>
</gene>
<evidence type="ECO:0000313" key="8">
    <source>
        <dbReference type="EMBL" id="KFM66564.1"/>
    </source>
</evidence>
<keyword evidence="9" id="KW-1185">Reference proteome</keyword>
<evidence type="ECO:0000256" key="5">
    <source>
        <dbReference type="ARBA" id="ARBA00023128"/>
    </source>
</evidence>
<dbReference type="GO" id="GO:0005840">
    <property type="term" value="C:ribosome"/>
    <property type="evidence" value="ECO:0007669"/>
    <property type="project" value="UniProtKB-KW"/>
</dbReference>
<dbReference type="Proteomes" id="UP000054359">
    <property type="component" value="Unassembled WGS sequence"/>
</dbReference>
<dbReference type="OrthoDB" id="5977625at2759"/>
<dbReference type="GO" id="GO:0005739">
    <property type="term" value="C:mitochondrion"/>
    <property type="evidence" value="ECO:0007669"/>
    <property type="project" value="UniProtKB-SubCell"/>
</dbReference>
<organism evidence="8 9">
    <name type="scientific">Stegodyphus mimosarum</name>
    <name type="common">African social velvet spider</name>
    <dbReference type="NCBI Taxonomy" id="407821"/>
    <lineage>
        <taxon>Eukaryota</taxon>
        <taxon>Metazoa</taxon>
        <taxon>Ecdysozoa</taxon>
        <taxon>Arthropoda</taxon>
        <taxon>Chelicerata</taxon>
        <taxon>Arachnida</taxon>
        <taxon>Araneae</taxon>
        <taxon>Araneomorphae</taxon>
        <taxon>Entelegynae</taxon>
        <taxon>Eresoidea</taxon>
        <taxon>Eresidae</taxon>
        <taxon>Stegodyphus</taxon>
    </lineage>
</organism>
<dbReference type="AlphaFoldDB" id="A0A087TN75"/>
<evidence type="ECO:0000313" key="9">
    <source>
        <dbReference type="Proteomes" id="UP000054359"/>
    </source>
</evidence>
<feature type="non-terminal residue" evidence="8">
    <location>
        <position position="96"/>
    </location>
</feature>